<keyword evidence="4" id="KW-0804">Transcription</keyword>
<gene>
    <name evidence="7" type="ORF">L596_011322</name>
</gene>
<keyword evidence="3" id="KW-0805">Transcription regulation</keyword>
<dbReference type="PANTHER" id="PTHR13104">
    <property type="entry name" value="MED-6-RELATED"/>
    <property type="match status" value="1"/>
</dbReference>
<dbReference type="InterPro" id="IPR007018">
    <property type="entry name" value="Mediator_Med6"/>
</dbReference>
<dbReference type="AlphaFoldDB" id="A0A4U5NUE4"/>
<evidence type="ECO:0000256" key="5">
    <source>
        <dbReference type="ARBA" id="ARBA00023242"/>
    </source>
</evidence>
<evidence type="ECO:0000256" key="1">
    <source>
        <dbReference type="ARBA" id="ARBA00004123"/>
    </source>
</evidence>
<dbReference type="InterPro" id="IPR038566">
    <property type="entry name" value="Mediator_Med6_sf"/>
</dbReference>
<name>A0A4U5NUE4_STECR</name>
<evidence type="ECO:0000256" key="6">
    <source>
        <dbReference type="SAM" id="MobiDB-lite"/>
    </source>
</evidence>
<dbReference type="STRING" id="34508.A0A4U5NUE4"/>
<reference evidence="7 8" key="1">
    <citation type="journal article" date="2015" name="Genome Biol.">
        <title>Comparative genomics of Steinernema reveals deeply conserved gene regulatory networks.</title>
        <authorList>
            <person name="Dillman A.R."/>
            <person name="Macchietto M."/>
            <person name="Porter C.F."/>
            <person name="Rogers A."/>
            <person name="Williams B."/>
            <person name="Antoshechkin I."/>
            <person name="Lee M.M."/>
            <person name="Goodwin Z."/>
            <person name="Lu X."/>
            <person name="Lewis E.E."/>
            <person name="Goodrich-Blair H."/>
            <person name="Stock S.P."/>
            <person name="Adams B.J."/>
            <person name="Sternberg P.W."/>
            <person name="Mortazavi A."/>
        </authorList>
    </citation>
    <scope>NUCLEOTIDE SEQUENCE [LARGE SCALE GENOMIC DNA]</scope>
    <source>
        <strain evidence="7 8">ALL</strain>
    </source>
</reference>
<keyword evidence="8" id="KW-1185">Reference proteome</keyword>
<dbReference type="EMBL" id="AZBU02000003">
    <property type="protein sequence ID" value="TKR86804.1"/>
    <property type="molecule type" value="Genomic_DNA"/>
</dbReference>
<reference evidence="7 8" key="2">
    <citation type="journal article" date="2019" name="G3 (Bethesda)">
        <title>Hybrid Assembly of the Genome of the Entomopathogenic Nematode Steinernema carpocapsae Identifies the X-Chromosome.</title>
        <authorList>
            <person name="Serra L."/>
            <person name="Macchietto M."/>
            <person name="Macias-Munoz A."/>
            <person name="McGill C.J."/>
            <person name="Rodriguez I.M."/>
            <person name="Rodriguez B."/>
            <person name="Murad R."/>
            <person name="Mortazavi A."/>
        </authorList>
    </citation>
    <scope>NUCLEOTIDE SEQUENCE [LARGE SCALE GENOMIC DNA]</scope>
    <source>
        <strain evidence="7 8">ALL</strain>
    </source>
</reference>
<dbReference type="GO" id="GO:0016592">
    <property type="term" value="C:mediator complex"/>
    <property type="evidence" value="ECO:0007669"/>
    <property type="project" value="InterPro"/>
</dbReference>
<feature type="compositionally biased region" description="Acidic residues" evidence="6">
    <location>
        <begin position="105"/>
        <end position="133"/>
    </location>
</feature>
<feature type="region of interest" description="Disordered" evidence="6">
    <location>
        <begin position="163"/>
        <end position="189"/>
    </location>
</feature>
<comment type="caution">
    <text evidence="7">The sequence shown here is derived from an EMBL/GenBank/DDBJ whole genome shotgun (WGS) entry which is preliminary data.</text>
</comment>
<proteinExistence type="inferred from homology"/>
<feature type="region of interest" description="Disordered" evidence="6">
    <location>
        <begin position="89"/>
        <end position="144"/>
    </location>
</feature>
<comment type="similarity">
    <text evidence="2">Belongs to the Mediator complex subunit 6 family.</text>
</comment>
<keyword evidence="5" id="KW-0539">Nucleus</keyword>
<accession>A0A4U5NUE4</accession>
<dbReference type="GO" id="GO:0006357">
    <property type="term" value="P:regulation of transcription by RNA polymerase II"/>
    <property type="evidence" value="ECO:0007669"/>
    <property type="project" value="InterPro"/>
</dbReference>
<dbReference type="Gene3D" id="3.10.450.580">
    <property type="entry name" value="Mediator complex, subunit Med6"/>
    <property type="match status" value="1"/>
</dbReference>
<evidence type="ECO:0000313" key="8">
    <source>
        <dbReference type="Proteomes" id="UP000298663"/>
    </source>
</evidence>
<evidence type="ECO:0000256" key="2">
    <source>
        <dbReference type="ARBA" id="ARBA00007526"/>
    </source>
</evidence>
<protein>
    <submittedName>
        <fullName evidence="7">Uncharacterized protein</fullName>
    </submittedName>
</protein>
<comment type="subcellular location">
    <subcellularLocation>
        <location evidence="1">Nucleus</location>
    </subcellularLocation>
</comment>
<dbReference type="Proteomes" id="UP000298663">
    <property type="component" value="Unassembled WGS sequence"/>
</dbReference>
<feature type="compositionally biased region" description="Basic and acidic residues" evidence="6">
    <location>
        <begin position="94"/>
        <end position="104"/>
    </location>
</feature>
<sequence>MADIMLTTTGTQYQVVTPVLRCSSSAKFTGKALTNRTRSLSIMFGNGSVYQCPDLNTVIQSRMCAAVDSLNKAFMLVLNKARFSTSKGYSWSTKKKEKEDGETKVEEDDEMMQQDDEVDEQQDQDGDLEDNDDEVGKPNDQFGTYYQKARTTRLLQVLFEKFPPPIDGNVELRHQKKGKSTPARNHEDL</sequence>
<evidence type="ECO:0000313" key="7">
    <source>
        <dbReference type="EMBL" id="TKR86804.1"/>
    </source>
</evidence>
<dbReference type="OrthoDB" id="344220at2759"/>
<evidence type="ECO:0000256" key="4">
    <source>
        <dbReference type="ARBA" id="ARBA00023163"/>
    </source>
</evidence>
<organism evidence="7 8">
    <name type="scientific">Steinernema carpocapsae</name>
    <name type="common">Entomopathogenic nematode</name>
    <dbReference type="NCBI Taxonomy" id="34508"/>
    <lineage>
        <taxon>Eukaryota</taxon>
        <taxon>Metazoa</taxon>
        <taxon>Ecdysozoa</taxon>
        <taxon>Nematoda</taxon>
        <taxon>Chromadorea</taxon>
        <taxon>Rhabditida</taxon>
        <taxon>Tylenchina</taxon>
        <taxon>Panagrolaimomorpha</taxon>
        <taxon>Strongyloidoidea</taxon>
        <taxon>Steinernematidae</taxon>
        <taxon>Steinernema</taxon>
    </lineage>
</organism>
<evidence type="ECO:0000256" key="3">
    <source>
        <dbReference type="ARBA" id="ARBA00023015"/>
    </source>
</evidence>
<dbReference type="GO" id="GO:0003712">
    <property type="term" value="F:transcription coregulator activity"/>
    <property type="evidence" value="ECO:0007669"/>
    <property type="project" value="InterPro"/>
</dbReference>